<dbReference type="PIRSF" id="PIRSF001461">
    <property type="entry name" value="RPE"/>
    <property type="match status" value="1"/>
</dbReference>
<keyword evidence="10 11" id="KW-0119">Carbohydrate metabolism</keyword>
<dbReference type="InterPro" id="IPR026019">
    <property type="entry name" value="Ribul_P_3_epim"/>
</dbReference>
<feature type="binding site" evidence="14">
    <location>
        <begin position="199"/>
        <end position="200"/>
    </location>
    <ligand>
        <name>substrate</name>
    </ligand>
</feature>
<evidence type="ECO:0000313" key="16">
    <source>
        <dbReference type="Proteomes" id="UP000290975"/>
    </source>
</evidence>
<feature type="binding site" evidence="10 13">
    <location>
        <position position="37"/>
    </location>
    <ligand>
        <name>a divalent metal cation</name>
        <dbReference type="ChEBI" id="CHEBI:60240"/>
    </ligand>
</feature>
<keyword evidence="8 10" id="KW-0479">Metal-binding</keyword>
<keyword evidence="13" id="KW-0170">Cobalt</keyword>
<feature type="binding site" evidence="10 14">
    <location>
        <begin position="144"/>
        <end position="147"/>
    </location>
    <ligand>
        <name>substrate</name>
    </ligand>
</feature>
<dbReference type="GO" id="GO:0005737">
    <property type="term" value="C:cytoplasm"/>
    <property type="evidence" value="ECO:0007669"/>
    <property type="project" value="UniProtKB-ARBA"/>
</dbReference>
<dbReference type="HAMAP" id="MF_02227">
    <property type="entry name" value="RPE"/>
    <property type="match status" value="1"/>
</dbReference>
<feature type="binding site" evidence="10 14">
    <location>
        <position position="10"/>
    </location>
    <ligand>
        <name>substrate</name>
    </ligand>
</feature>
<comment type="cofactor">
    <cofactor evidence="3">
        <name>Co(2+)</name>
        <dbReference type="ChEBI" id="CHEBI:48828"/>
    </cofactor>
</comment>
<feature type="binding site" evidence="10 13">
    <location>
        <position position="68"/>
    </location>
    <ligand>
        <name>a divalent metal cation</name>
        <dbReference type="ChEBI" id="CHEBI:60240"/>
    </ligand>
</feature>
<accession>A0A401J5V2</accession>
<dbReference type="Pfam" id="PF00834">
    <property type="entry name" value="Ribul_P_3_epim"/>
    <property type="match status" value="1"/>
</dbReference>
<dbReference type="PROSITE" id="PS01085">
    <property type="entry name" value="RIBUL_P_3_EPIMER_1"/>
    <property type="match status" value="1"/>
</dbReference>
<evidence type="ECO:0000256" key="10">
    <source>
        <dbReference type="HAMAP-Rule" id="MF_02227"/>
    </source>
</evidence>
<dbReference type="NCBIfam" id="TIGR01163">
    <property type="entry name" value="rpe"/>
    <property type="match status" value="1"/>
</dbReference>
<evidence type="ECO:0000256" key="1">
    <source>
        <dbReference type="ARBA" id="ARBA00001782"/>
    </source>
</evidence>
<comment type="caution">
    <text evidence="10">Lacks conserved residue(s) required for the propagation of feature annotation.</text>
</comment>
<dbReference type="GO" id="GO:0019323">
    <property type="term" value="P:pentose catabolic process"/>
    <property type="evidence" value="ECO:0007669"/>
    <property type="project" value="UniProtKB-UniRule"/>
</dbReference>
<evidence type="ECO:0000256" key="5">
    <source>
        <dbReference type="ARBA" id="ARBA00001954"/>
    </source>
</evidence>
<keyword evidence="9 10" id="KW-0413">Isomerase</keyword>
<evidence type="ECO:0000313" key="15">
    <source>
        <dbReference type="EMBL" id="GBH31968.1"/>
    </source>
</evidence>
<keyword evidence="13" id="KW-0862">Zinc</keyword>
<evidence type="ECO:0000256" key="12">
    <source>
        <dbReference type="PIRSR" id="PIRSR001461-1"/>
    </source>
</evidence>
<evidence type="ECO:0000256" key="11">
    <source>
        <dbReference type="PIRNR" id="PIRNR001461"/>
    </source>
</evidence>
<dbReference type="Proteomes" id="UP000290975">
    <property type="component" value="Unassembled WGS sequence"/>
</dbReference>
<dbReference type="STRING" id="1192759.GCA_000277525_03516"/>
<feature type="active site" description="Proton acceptor" evidence="10 12">
    <location>
        <position position="37"/>
    </location>
</feature>
<feature type="binding site" evidence="14">
    <location>
        <position position="179"/>
    </location>
    <ligand>
        <name>substrate</name>
    </ligand>
</feature>
<dbReference type="InterPro" id="IPR013785">
    <property type="entry name" value="Aldolase_TIM"/>
</dbReference>
<proteinExistence type="inferred from homology"/>
<dbReference type="GO" id="GO:0004750">
    <property type="term" value="F:D-ribulose-phosphate 3-epimerase activity"/>
    <property type="evidence" value="ECO:0007669"/>
    <property type="project" value="UniProtKB-UniRule"/>
</dbReference>
<comment type="cofactor">
    <cofactor evidence="5">
        <name>Fe(2+)</name>
        <dbReference type="ChEBI" id="CHEBI:29033"/>
    </cofactor>
</comment>
<comment type="cofactor">
    <cofactor evidence="2">
        <name>Mn(2+)</name>
        <dbReference type="ChEBI" id="CHEBI:29035"/>
    </cofactor>
</comment>
<dbReference type="InterPro" id="IPR011060">
    <property type="entry name" value="RibuloseP-bd_barrel"/>
</dbReference>
<feature type="binding site" evidence="10 13">
    <location>
        <position position="177"/>
    </location>
    <ligand>
        <name>a divalent metal cation</name>
        <dbReference type="ChEBI" id="CHEBI:60240"/>
    </ligand>
</feature>
<protein>
    <recommendedName>
        <fullName evidence="7 10">Ribulose-phosphate 3-epimerase</fullName>
        <ecNumber evidence="7 10">5.1.3.1</ecNumber>
    </recommendedName>
</protein>
<dbReference type="EC" id="5.1.3.1" evidence="7 10"/>
<feature type="binding site" evidence="10">
    <location>
        <begin position="177"/>
        <end position="179"/>
    </location>
    <ligand>
        <name>substrate</name>
    </ligand>
</feature>
<evidence type="ECO:0000256" key="13">
    <source>
        <dbReference type="PIRSR" id="PIRSR001461-2"/>
    </source>
</evidence>
<evidence type="ECO:0000256" key="7">
    <source>
        <dbReference type="ARBA" id="ARBA00013188"/>
    </source>
</evidence>
<evidence type="ECO:0000256" key="2">
    <source>
        <dbReference type="ARBA" id="ARBA00001936"/>
    </source>
</evidence>
<comment type="cofactor">
    <cofactor evidence="4">
        <name>Zn(2+)</name>
        <dbReference type="ChEBI" id="CHEBI:29105"/>
    </cofactor>
</comment>
<evidence type="ECO:0000256" key="8">
    <source>
        <dbReference type="ARBA" id="ARBA00022723"/>
    </source>
</evidence>
<dbReference type="InterPro" id="IPR000056">
    <property type="entry name" value="Ribul_P_3_epim-like"/>
</dbReference>
<comment type="caution">
    <text evidence="15">The sequence shown here is derived from an EMBL/GenBank/DDBJ whole genome shotgun (WGS) entry which is preliminary data.</text>
</comment>
<evidence type="ECO:0000256" key="4">
    <source>
        <dbReference type="ARBA" id="ARBA00001947"/>
    </source>
</evidence>
<evidence type="ECO:0000256" key="14">
    <source>
        <dbReference type="PIRSR" id="PIRSR001461-3"/>
    </source>
</evidence>
<feature type="binding site" evidence="10 13">
    <location>
        <position position="35"/>
    </location>
    <ligand>
        <name>a divalent metal cation</name>
        <dbReference type="ChEBI" id="CHEBI:60240"/>
    </ligand>
</feature>
<sequence>MTPSILISPSILSADFARLGEEVRAIDEAGCDWVHIDVMDGHFVPNITIGPAVVKALRPHTKKTFDVHLMISPVDQYLDAFAQAGADILTVHPEAGPHIHRSIQYIKSLGVQAGVVLNPGTPAKMLDYLIDDVDLILVMSVNPGFGGQSFIENQLRKIEAIRKMIDKSGRDIRLQVDGGIDFTTAPKAIAAGADVLVAGTATFRGGPSAYADNIRKLRGG</sequence>
<dbReference type="PANTHER" id="PTHR11749">
    <property type="entry name" value="RIBULOSE-5-PHOSPHATE-3-EPIMERASE"/>
    <property type="match status" value="1"/>
</dbReference>
<organism evidence="15 16">
    <name type="scientific">Sphingobium xenophagum</name>
    <dbReference type="NCBI Taxonomy" id="121428"/>
    <lineage>
        <taxon>Bacteria</taxon>
        <taxon>Pseudomonadati</taxon>
        <taxon>Pseudomonadota</taxon>
        <taxon>Alphaproteobacteria</taxon>
        <taxon>Sphingomonadales</taxon>
        <taxon>Sphingomonadaceae</taxon>
        <taxon>Sphingobium</taxon>
    </lineage>
</organism>
<keyword evidence="16" id="KW-1185">Reference proteome</keyword>
<evidence type="ECO:0000256" key="3">
    <source>
        <dbReference type="ARBA" id="ARBA00001941"/>
    </source>
</evidence>
<feature type="binding site" evidence="10 14">
    <location>
        <position position="68"/>
    </location>
    <ligand>
        <name>substrate</name>
    </ligand>
</feature>
<dbReference type="GO" id="GO:0006098">
    <property type="term" value="P:pentose-phosphate shunt"/>
    <property type="evidence" value="ECO:0007669"/>
    <property type="project" value="UniProtKB-UniRule"/>
</dbReference>
<keyword evidence="13" id="KW-0464">Manganese</keyword>
<reference evidence="15 16" key="1">
    <citation type="submission" date="2014-12" db="EMBL/GenBank/DDBJ databases">
        <title>Whole genome sequencing of Sphingobium xenophagum OW59.</title>
        <authorList>
            <person name="Ohta Y."/>
            <person name="Nishi S."/>
            <person name="Hatada Y."/>
        </authorList>
    </citation>
    <scope>NUCLEOTIDE SEQUENCE [LARGE SCALE GENOMIC DNA]</scope>
    <source>
        <strain evidence="15 16">OW59</strain>
    </source>
</reference>
<comment type="pathway">
    <text evidence="10">Carbohydrate degradation.</text>
</comment>
<dbReference type="EMBL" id="BBQY01000022">
    <property type="protein sequence ID" value="GBH31968.1"/>
    <property type="molecule type" value="Genomic_DNA"/>
</dbReference>
<dbReference type="FunFam" id="3.20.20.70:FF:000004">
    <property type="entry name" value="Ribulose-phosphate 3-epimerase"/>
    <property type="match status" value="1"/>
</dbReference>
<dbReference type="RefSeq" id="WP_130753797.1">
    <property type="nucleotide sequence ID" value="NZ_BBQY01000022.1"/>
</dbReference>
<comment type="catalytic activity">
    <reaction evidence="1 10 11">
        <text>D-ribulose 5-phosphate = D-xylulose 5-phosphate</text>
        <dbReference type="Rhea" id="RHEA:13677"/>
        <dbReference type="ChEBI" id="CHEBI:57737"/>
        <dbReference type="ChEBI" id="CHEBI:58121"/>
        <dbReference type="EC" id="5.1.3.1"/>
    </reaction>
</comment>
<dbReference type="Gene3D" id="3.20.20.70">
    <property type="entry name" value="Aldolase class I"/>
    <property type="match status" value="1"/>
</dbReference>
<dbReference type="GO" id="GO:0046872">
    <property type="term" value="F:metal ion binding"/>
    <property type="evidence" value="ECO:0007669"/>
    <property type="project" value="UniProtKB-UniRule"/>
</dbReference>
<comment type="cofactor">
    <cofactor evidence="10 13">
        <name>a divalent metal cation</name>
        <dbReference type="ChEBI" id="CHEBI:60240"/>
    </cofactor>
    <text evidence="10 13">Binds 1 divalent metal cation per subunit.</text>
</comment>
<dbReference type="NCBIfam" id="NF004076">
    <property type="entry name" value="PRK05581.1-4"/>
    <property type="match status" value="1"/>
</dbReference>
<evidence type="ECO:0000256" key="6">
    <source>
        <dbReference type="ARBA" id="ARBA00009541"/>
    </source>
</evidence>
<dbReference type="CDD" id="cd00429">
    <property type="entry name" value="RPE"/>
    <property type="match status" value="1"/>
</dbReference>
<dbReference type="SUPFAM" id="SSF51366">
    <property type="entry name" value="Ribulose-phoshate binding barrel"/>
    <property type="match status" value="1"/>
</dbReference>
<name>A0A401J5V2_SPHXE</name>
<feature type="active site" description="Proton donor" evidence="10 12">
    <location>
        <position position="177"/>
    </location>
</feature>
<evidence type="ECO:0000256" key="9">
    <source>
        <dbReference type="ARBA" id="ARBA00023235"/>
    </source>
</evidence>
<dbReference type="AlphaFoldDB" id="A0A401J5V2"/>
<gene>
    <name evidence="10" type="primary">rpe</name>
    <name evidence="15" type="ORF">MBESOW_P3229</name>
</gene>
<comment type="function">
    <text evidence="10">Catalyzes the reversible epimerization of D-ribulose 5-phosphate to D-xylulose 5-phosphate.</text>
</comment>
<dbReference type="PROSITE" id="PS01086">
    <property type="entry name" value="RIBUL_P_3_EPIMER_2"/>
    <property type="match status" value="1"/>
</dbReference>
<comment type="similarity">
    <text evidence="6 10 11">Belongs to the ribulose-phosphate 3-epimerase family.</text>
</comment>